<keyword evidence="10 19" id="KW-0378">Hydrolase</keyword>
<feature type="region of interest" description="Disordered" evidence="16">
    <location>
        <begin position="82"/>
        <end position="134"/>
    </location>
</feature>
<keyword evidence="7 17" id="KW-0732">Signal</keyword>
<comment type="caution">
    <text evidence="19">The sequence shown here is derived from an EMBL/GenBank/DDBJ whole genome shotgun (WGS) entry which is preliminary data.</text>
</comment>
<dbReference type="SUPFAM" id="SSF50156">
    <property type="entry name" value="PDZ domain-like"/>
    <property type="match status" value="2"/>
</dbReference>
<feature type="binding site" evidence="15">
    <location>
        <begin position="253"/>
        <end position="255"/>
    </location>
    <ligand>
        <name>substrate</name>
    </ligand>
</feature>
<dbReference type="GO" id="GO:0042597">
    <property type="term" value="C:periplasmic space"/>
    <property type="evidence" value="ECO:0007669"/>
    <property type="project" value="UniProtKB-SubCell"/>
</dbReference>
<comment type="subcellular location">
    <subcellularLocation>
        <location evidence="2">Periplasm</location>
    </subcellularLocation>
</comment>
<dbReference type="SMART" id="SM00228">
    <property type="entry name" value="PDZ"/>
    <property type="match status" value="2"/>
</dbReference>
<evidence type="ECO:0000256" key="11">
    <source>
        <dbReference type="ARBA" id="ARBA00022825"/>
    </source>
</evidence>
<evidence type="ECO:0000256" key="12">
    <source>
        <dbReference type="ARBA" id="ARBA00023016"/>
    </source>
</evidence>
<feature type="active site" description="Charge relay system" evidence="14">
    <location>
        <position position="152"/>
    </location>
</feature>
<dbReference type="RefSeq" id="WP_007561776.1">
    <property type="nucleotide sequence ID" value="NZ_CP033231.1"/>
</dbReference>
<dbReference type="InterPro" id="IPR001940">
    <property type="entry name" value="Peptidase_S1C"/>
</dbReference>
<dbReference type="GO" id="GO:0004252">
    <property type="term" value="F:serine-type endopeptidase activity"/>
    <property type="evidence" value="ECO:0007669"/>
    <property type="project" value="InterPro"/>
</dbReference>
<dbReference type="Pfam" id="PF13365">
    <property type="entry name" value="Trypsin_2"/>
    <property type="match status" value="1"/>
</dbReference>
<dbReference type="GO" id="GO:0006508">
    <property type="term" value="P:proteolysis"/>
    <property type="evidence" value="ECO:0007669"/>
    <property type="project" value="UniProtKB-KW"/>
</dbReference>
<dbReference type="InterPro" id="IPR036034">
    <property type="entry name" value="PDZ_sf"/>
</dbReference>
<evidence type="ECO:0000256" key="10">
    <source>
        <dbReference type="ARBA" id="ARBA00022801"/>
    </source>
</evidence>
<dbReference type="InterPro" id="IPR009003">
    <property type="entry name" value="Peptidase_S1_PA"/>
</dbReference>
<organism evidence="19 20">
    <name type="scientific">Methylobacterium brachiatum</name>
    <dbReference type="NCBI Taxonomy" id="269660"/>
    <lineage>
        <taxon>Bacteria</taxon>
        <taxon>Pseudomonadati</taxon>
        <taxon>Pseudomonadota</taxon>
        <taxon>Alphaproteobacteria</taxon>
        <taxon>Hyphomicrobiales</taxon>
        <taxon>Methylobacteriaceae</taxon>
        <taxon>Methylobacterium</taxon>
    </lineage>
</organism>
<keyword evidence="8" id="KW-0677">Repeat</keyword>
<dbReference type="EC" id="3.4.21.107" evidence="4"/>
<keyword evidence="6 19" id="KW-0645">Protease</keyword>
<dbReference type="PANTHER" id="PTHR22939">
    <property type="entry name" value="SERINE PROTEASE FAMILY S1C HTRA-RELATED"/>
    <property type="match status" value="1"/>
</dbReference>
<reference evidence="19" key="1">
    <citation type="submission" date="2023-07" db="EMBL/GenBank/DDBJ databases">
        <title>Genomic Encyclopedia of Type Strains, Phase IV (KMG-IV): sequencing the most valuable type-strain genomes for metagenomic binning, comparative biology and taxonomic classification.</title>
        <authorList>
            <person name="Goeker M."/>
        </authorList>
    </citation>
    <scope>NUCLEOTIDE SEQUENCE</scope>
    <source>
        <strain evidence="19">DSM 19569</strain>
    </source>
</reference>
<dbReference type="InterPro" id="IPR006311">
    <property type="entry name" value="TAT_signal"/>
</dbReference>
<evidence type="ECO:0000256" key="14">
    <source>
        <dbReference type="PIRSR" id="PIRSR611782-1"/>
    </source>
</evidence>
<evidence type="ECO:0000256" key="5">
    <source>
        <dbReference type="ARBA" id="ARBA00013958"/>
    </source>
</evidence>
<evidence type="ECO:0000256" key="2">
    <source>
        <dbReference type="ARBA" id="ARBA00004418"/>
    </source>
</evidence>
<dbReference type="FunFam" id="2.40.10.120:FF:000007">
    <property type="entry name" value="Periplasmic serine endoprotease DegP-like"/>
    <property type="match status" value="1"/>
</dbReference>
<keyword evidence="12" id="KW-0346">Stress response</keyword>
<feature type="binding site" evidence="15">
    <location>
        <position position="182"/>
    </location>
    <ligand>
        <name>substrate</name>
    </ligand>
</feature>
<evidence type="ECO:0000256" key="3">
    <source>
        <dbReference type="ARBA" id="ARBA00010541"/>
    </source>
</evidence>
<dbReference type="PROSITE" id="PS51318">
    <property type="entry name" value="TAT"/>
    <property type="match status" value="1"/>
</dbReference>
<feature type="signal peptide" evidence="17">
    <location>
        <begin position="1"/>
        <end position="34"/>
    </location>
</feature>
<evidence type="ECO:0000256" key="16">
    <source>
        <dbReference type="SAM" id="MobiDB-lite"/>
    </source>
</evidence>
<evidence type="ECO:0000313" key="19">
    <source>
        <dbReference type="EMBL" id="MDQ0542149.1"/>
    </source>
</evidence>
<evidence type="ECO:0000256" key="9">
    <source>
        <dbReference type="ARBA" id="ARBA00022764"/>
    </source>
</evidence>
<evidence type="ECO:0000256" key="7">
    <source>
        <dbReference type="ARBA" id="ARBA00022729"/>
    </source>
</evidence>
<dbReference type="InterPro" id="IPR011782">
    <property type="entry name" value="Pept_S1C_Do"/>
</dbReference>
<dbReference type="Gene3D" id="2.30.42.10">
    <property type="match status" value="2"/>
</dbReference>
<feature type="active site" description="Charge relay system" evidence="14">
    <location>
        <position position="255"/>
    </location>
</feature>
<dbReference type="CDD" id="cd10839">
    <property type="entry name" value="cpPDZ1_DegP-like"/>
    <property type="match status" value="1"/>
</dbReference>
<dbReference type="EMBL" id="JAUSWL010000002">
    <property type="protein sequence ID" value="MDQ0542149.1"/>
    <property type="molecule type" value="Genomic_DNA"/>
</dbReference>
<dbReference type="Pfam" id="PF13180">
    <property type="entry name" value="PDZ_2"/>
    <property type="match status" value="1"/>
</dbReference>
<dbReference type="InterPro" id="IPR001478">
    <property type="entry name" value="PDZ"/>
</dbReference>
<feature type="domain" description="PDZ" evidence="18">
    <location>
        <begin position="304"/>
        <end position="365"/>
    </location>
</feature>
<dbReference type="SUPFAM" id="SSF50494">
    <property type="entry name" value="Trypsin-like serine proteases"/>
    <property type="match status" value="1"/>
</dbReference>
<sequence length="514" mass="52239">MTETRPQNPIAGRTSRRALASVAAAALIAGGALGSTLPSVTPAFAQALPKTPIEAPEHPPGSFAGIVNKVKPGVVSVKVKLDDSASSDDDDGPSQGRNLQNVPPQLREFFRRFGQNGPGGMPAQPQQRQGSRGAVGSGFIISADGYVVTNNHVVDHAKTVQVTLDDGRTLDAKVIGKDAKTDVALLKINEGSNFPYVQFGKTAPQVGDWVVAIGNPFGLGGTVTAGIVSARGRDIGAGPYDDFLQIDAPINKGNSGGPTFNVNGEVVGVNTAIASPSGGSVGLAFAIPAETVQAVVDQLRTDGKVARGYLGVQIQPVTQDIAEGLGLDKAKGALVDHAESGTPAAKAGLKAGDVIEKVNGDTVDSARELSRRIASMKPGAKVELGYLRGGKADTATVTLGAMPTDGTKVASREDDSGNGQPRLGLNLAPAADVGLSEQGVAVVQVDPDGPAAAKGIEAGDVILDVGGQSVSRPADVAAQIRAAESSGRKAVLMRVKSGKGQTRFVAVSLSKNAG</sequence>
<gene>
    <name evidence="19" type="ORF">QO001_001067</name>
</gene>
<name>A0AAJ1TNR6_9HYPH</name>
<feature type="binding site" evidence="15">
    <location>
        <position position="152"/>
    </location>
    <ligand>
        <name>substrate</name>
    </ligand>
</feature>
<proteinExistence type="inferred from homology"/>
<dbReference type="Proteomes" id="UP001223420">
    <property type="component" value="Unassembled WGS sequence"/>
</dbReference>
<evidence type="ECO:0000256" key="6">
    <source>
        <dbReference type="ARBA" id="ARBA00022670"/>
    </source>
</evidence>
<evidence type="ECO:0000313" key="20">
    <source>
        <dbReference type="Proteomes" id="UP001223420"/>
    </source>
</evidence>
<dbReference type="GeneID" id="90835253"/>
<evidence type="ECO:0000256" key="17">
    <source>
        <dbReference type="SAM" id="SignalP"/>
    </source>
</evidence>
<feature type="active site" description="Charge relay system" evidence="14">
    <location>
        <position position="182"/>
    </location>
</feature>
<dbReference type="PANTHER" id="PTHR22939:SF130">
    <property type="entry name" value="PERIPLASMIC SERINE ENDOPROTEASE DEGP-LIKE-RELATED"/>
    <property type="match status" value="1"/>
</dbReference>
<protein>
    <recommendedName>
        <fullName evidence="5">Probable periplasmic serine endoprotease DegP-like</fullName>
        <ecNumber evidence="4">3.4.21.107</ecNumber>
    </recommendedName>
    <alternativeName>
        <fullName evidence="13">Protease Do</fullName>
    </alternativeName>
</protein>
<keyword evidence="9" id="KW-0574">Periplasm</keyword>
<feature type="chain" id="PRO_5042478524" description="Probable periplasmic serine endoprotease DegP-like" evidence="17">
    <location>
        <begin position="35"/>
        <end position="514"/>
    </location>
</feature>
<dbReference type="PROSITE" id="PS50106">
    <property type="entry name" value="PDZ"/>
    <property type="match status" value="2"/>
</dbReference>
<dbReference type="Pfam" id="PF00595">
    <property type="entry name" value="PDZ"/>
    <property type="match status" value="1"/>
</dbReference>
<dbReference type="Gene3D" id="2.40.10.120">
    <property type="match status" value="1"/>
</dbReference>
<evidence type="ECO:0000256" key="8">
    <source>
        <dbReference type="ARBA" id="ARBA00022737"/>
    </source>
</evidence>
<dbReference type="AlphaFoldDB" id="A0AAJ1TNR6"/>
<evidence type="ECO:0000256" key="4">
    <source>
        <dbReference type="ARBA" id="ARBA00013035"/>
    </source>
</evidence>
<dbReference type="PRINTS" id="PR00834">
    <property type="entry name" value="PROTEASES2C"/>
</dbReference>
<comment type="similarity">
    <text evidence="3">Belongs to the peptidase S1C family.</text>
</comment>
<accession>A0AAJ1TNR6</accession>
<evidence type="ECO:0000259" key="18">
    <source>
        <dbReference type="PROSITE" id="PS50106"/>
    </source>
</evidence>
<feature type="domain" description="PDZ" evidence="18">
    <location>
        <begin position="408"/>
        <end position="498"/>
    </location>
</feature>
<evidence type="ECO:0000256" key="1">
    <source>
        <dbReference type="ARBA" id="ARBA00001772"/>
    </source>
</evidence>
<evidence type="ECO:0000256" key="15">
    <source>
        <dbReference type="PIRSR" id="PIRSR611782-2"/>
    </source>
</evidence>
<evidence type="ECO:0000256" key="13">
    <source>
        <dbReference type="ARBA" id="ARBA00032850"/>
    </source>
</evidence>
<comment type="catalytic activity">
    <reaction evidence="1">
        <text>Acts on substrates that are at least partially unfolded. The cleavage site P1 residue is normally between a pair of hydrophobic residues, such as Val-|-Val.</text>
        <dbReference type="EC" id="3.4.21.107"/>
    </reaction>
</comment>
<dbReference type="NCBIfam" id="TIGR02037">
    <property type="entry name" value="degP_htrA_DO"/>
    <property type="match status" value="1"/>
</dbReference>
<keyword evidence="11" id="KW-0720">Serine protease</keyword>